<dbReference type="Proteomes" id="UP001252186">
    <property type="component" value="Unassembled WGS sequence"/>
</dbReference>
<dbReference type="InterPro" id="IPR001304">
    <property type="entry name" value="C-type_lectin-like"/>
</dbReference>
<dbReference type="PROSITE" id="PS50041">
    <property type="entry name" value="C_TYPE_LECTIN_2"/>
    <property type="match status" value="1"/>
</dbReference>
<dbReference type="EMBL" id="JAVRHV010000009">
    <property type="protein sequence ID" value="MDT0554306.1"/>
    <property type="molecule type" value="Genomic_DNA"/>
</dbReference>
<keyword evidence="3" id="KW-1185">Reference proteome</keyword>
<dbReference type="InterPro" id="IPR016186">
    <property type="entry name" value="C-type_lectin-like/link_sf"/>
</dbReference>
<dbReference type="InterPro" id="IPR034007">
    <property type="entry name" value="CTLD_bac"/>
</dbReference>
<gene>
    <name evidence="2" type="ORF">RM519_13675</name>
</gene>
<dbReference type="InterPro" id="IPR044023">
    <property type="entry name" value="Ig_7"/>
</dbReference>
<feature type="domain" description="C-type lectin" evidence="1">
    <location>
        <begin position="148"/>
        <end position="271"/>
    </location>
</feature>
<dbReference type="InterPro" id="IPR016187">
    <property type="entry name" value="CTDL_fold"/>
</dbReference>
<dbReference type="SUPFAM" id="SSF56436">
    <property type="entry name" value="C-type lectin-like"/>
    <property type="match status" value="1"/>
</dbReference>
<dbReference type="NCBIfam" id="TIGR04131">
    <property type="entry name" value="Bac_Flav_CTERM"/>
    <property type="match status" value="1"/>
</dbReference>
<reference evidence="2 3" key="1">
    <citation type="submission" date="2023-09" db="EMBL/GenBank/DDBJ databases">
        <authorList>
            <person name="Rey-Velasco X."/>
        </authorList>
    </citation>
    <scope>NUCLEOTIDE SEQUENCE [LARGE SCALE GENOMIC DNA]</scope>
    <source>
        <strain evidence="2 3">P050</strain>
    </source>
</reference>
<dbReference type="Pfam" id="PF19081">
    <property type="entry name" value="Ig_7"/>
    <property type="match status" value="3"/>
</dbReference>
<sequence length="1117" mass="122033">MGSKINFFFLFVIIWLFSIPIKAQLNIPPNLYATGDQEYCPGQTINIATEFIINDPDDAGIEALYVQISSGYEQNNDILTLTGTHPTIITQWNNTTGKLKLYGVSGADVPYPELIAAILGVQFSTTNTESVNDRDFSITIGDANYLPLTDHFYEFVPSQGITWTNARTEAASRTYFGLKGYLATITSAEEAQLSGEQASGAGWIGGSDAQTEGVWKWVTGPEAGTVFWNGLSNGSTPNYANWNYNEPNQAGDEDYAHITAPNIGKRGAWNDLSNTGASTGDYQPKGYIVEYGGSTGDPILNISASTTIRIPTITSTTSNERCGNGILNLEATADFGTIHWHDASTGGNLVGTGTIFTTPDIVNTTTYYVSTSIVGCTTGERTPVYATIYEIPTIIQTSGSIICHNGTGDIYATPSSGGIINWFDSPTGGVSLGTGNAFTTGPLISTTYFYAEVSTNNCTNPIRETVEVTVNSPIAPTGNQNQTFCEFDNPTIASLTATGSNILWYDAATGGNLLLASDLLLDGQYYYASQNDGVCESFDRLEVSVTLFDMVTPTNIAPIIECDNTSFGTDSDGIIRFNLTEKAIELLNGKNPSDFSISYFTDNTYSNQIPENSTPINGDDITSYFNDPSLNDSDGEQTIYVKVTNIIDSNCFSENLFKLKVNLLPSINPSPFVLEQCDDDFDGFNTFNLTEINTEIITNITTEVFSYFESNIDALNNSNAIIDPINYTNEIANIDNSIWVRVENENGCFRVSQFELVVKPSAIPASFLETFYNCDDGQDTNDGIATFDFSSVTAQIEAIFPVNIDVHYYQNEADATSEINEITDPSSYQNIDSPGMQEIWVRADSSLGNDCLGNGHHVTLIVEPLPQFEVITEATVCLNLPPITLETLNPSGAFNYEWTDANGDLISTEPTAIVNSSGVYTVIASYTTSSGNTCISDARTVTVSESNIASISYEDVTITDDSDNNTVHINNENENLGIGDYEFSLDDEFGPYQDESTFEMVAPGIHTIYVRDKNNCGIASLEISVVGFPKFFTPNYDGVNDTWQILGINENFYPTSLIYIYDRFGKILDKIDPKSEGWDGLYNGKLLPSDDYWFGVLLIDKDGNTRERKGNFSMIRR</sequence>
<dbReference type="Pfam" id="PF13585">
    <property type="entry name" value="CHU_C"/>
    <property type="match status" value="1"/>
</dbReference>
<dbReference type="CDD" id="cd03603">
    <property type="entry name" value="CLECT_VCBS"/>
    <property type="match status" value="1"/>
</dbReference>
<dbReference type="RefSeq" id="WP_311594393.1">
    <property type="nucleotide sequence ID" value="NZ_JAVRHV010000009.1"/>
</dbReference>
<proteinExistence type="predicted"/>
<evidence type="ECO:0000313" key="3">
    <source>
        <dbReference type="Proteomes" id="UP001252186"/>
    </source>
</evidence>
<accession>A0ABU2Y8W5</accession>
<name>A0ABU2Y8W5_9FLAO</name>
<comment type="caution">
    <text evidence="2">The sequence shown here is derived from an EMBL/GenBank/DDBJ whole genome shotgun (WGS) entry which is preliminary data.</text>
</comment>
<evidence type="ECO:0000259" key="1">
    <source>
        <dbReference type="PROSITE" id="PS50041"/>
    </source>
</evidence>
<dbReference type="Gene3D" id="3.10.100.10">
    <property type="entry name" value="Mannose-Binding Protein A, subunit A"/>
    <property type="match status" value="1"/>
</dbReference>
<protein>
    <submittedName>
        <fullName evidence="2">T9SS type B sorting domain-containing protein</fullName>
    </submittedName>
</protein>
<organism evidence="2 3">
    <name type="scientific">Urechidicola vernalis</name>
    <dbReference type="NCBI Taxonomy" id="3075600"/>
    <lineage>
        <taxon>Bacteria</taxon>
        <taxon>Pseudomonadati</taxon>
        <taxon>Bacteroidota</taxon>
        <taxon>Flavobacteriia</taxon>
        <taxon>Flavobacteriales</taxon>
        <taxon>Flavobacteriaceae</taxon>
        <taxon>Urechidicola</taxon>
    </lineage>
</organism>
<evidence type="ECO:0000313" key="2">
    <source>
        <dbReference type="EMBL" id="MDT0554306.1"/>
    </source>
</evidence>
<dbReference type="InterPro" id="IPR026341">
    <property type="entry name" value="T9SS_type_B"/>
</dbReference>